<keyword evidence="3" id="KW-1185">Reference proteome</keyword>
<dbReference type="Proteomes" id="UP000236723">
    <property type="component" value="Unassembled WGS sequence"/>
</dbReference>
<organism evidence="2 3">
    <name type="scientific">Thermomonospora echinospora</name>
    <dbReference type="NCBI Taxonomy" id="1992"/>
    <lineage>
        <taxon>Bacteria</taxon>
        <taxon>Bacillati</taxon>
        <taxon>Actinomycetota</taxon>
        <taxon>Actinomycetes</taxon>
        <taxon>Streptosporangiales</taxon>
        <taxon>Thermomonosporaceae</taxon>
        <taxon>Thermomonospora</taxon>
    </lineage>
</organism>
<proteinExistence type="predicted"/>
<sequence length="117" mass="12316">MAGDRGMGSHDGPNARIGEPKTGPGERGHGGAPGRAHLAVASSASDRPGAKMKTPGDYRLDRFFNALVHKWTAGGAFRHRRVFARTSVGRGRQVRNRQRVAVAFASLNLGPASVTGS</sequence>
<dbReference type="EMBL" id="FNVO01000011">
    <property type="protein sequence ID" value="SEG75353.1"/>
    <property type="molecule type" value="Genomic_DNA"/>
</dbReference>
<reference evidence="3" key="1">
    <citation type="submission" date="2016-10" db="EMBL/GenBank/DDBJ databases">
        <authorList>
            <person name="Varghese N."/>
            <person name="Submissions S."/>
        </authorList>
    </citation>
    <scope>NUCLEOTIDE SEQUENCE [LARGE SCALE GENOMIC DNA]</scope>
    <source>
        <strain evidence="3">DSM 43163</strain>
    </source>
</reference>
<name>A0A1H6CRS4_9ACTN</name>
<evidence type="ECO:0000256" key="1">
    <source>
        <dbReference type="SAM" id="MobiDB-lite"/>
    </source>
</evidence>
<evidence type="ECO:0000313" key="3">
    <source>
        <dbReference type="Proteomes" id="UP000236723"/>
    </source>
</evidence>
<protein>
    <submittedName>
        <fullName evidence="2">Uncharacterized protein</fullName>
    </submittedName>
</protein>
<gene>
    <name evidence="2" type="ORF">SAMN04489712_11124</name>
</gene>
<accession>A0A1H6CRS4</accession>
<dbReference type="AlphaFoldDB" id="A0A1H6CRS4"/>
<evidence type="ECO:0000313" key="2">
    <source>
        <dbReference type="EMBL" id="SEG75353.1"/>
    </source>
</evidence>
<feature type="region of interest" description="Disordered" evidence="1">
    <location>
        <begin position="1"/>
        <end position="56"/>
    </location>
</feature>